<reference evidence="8 9" key="1">
    <citation type="submission" date="2020-11" db="EMBL/GenBank/DDBJ databases">
        <title>Enhanced detection system for hospital associated transmission using whole genome sequencing surveillance.</title>
        <authorList>
            <person name="Harrison L.H."/>
            <person name="Van Tyne D."/>
            <person name="Marsh J.W."/>
            <person name="Griffith M.P."/>
            <person name="Snyder D.J."/>
            <person name="Cooper V.S."/>
            <person name="Mustapha M."/>
        </authorList>
    </citation>
    <scope>NUCLEOTIDE SEQUENCE [LARGE SCALE GENOMIC DNA]</scope>
    <source>
        <strain evidence="8 9">SER00230</strain>
    </source>
</reference>
<dbReference type="RefSeq" id="WP_197664428.1">
    <property type="nucleotide sequence ID" value="NZ_JADULK010000006.1"/>
</dbReference>
<keyword evidence="3" id="KW-1003">Cell membrane</keyword>
<evidence type="ECO:0000313" key="9">
    <source>
        <dbReference type="Proteomes" id="UP000624159"/>
    </source>
</evidence>
<name>A0ABS0MGC5_SERRU</name>
<accession>A0ABS0MGC5</accession>
<sequence length="132" mass="14181">MNTNLSPVYILMSRVFLALIFVLSGLAKLSAIDATKGHMEAMHVPGFLVFPTVIFEVGGGLLIMLGYRTRIIALLFAVFSLVTAFIFHNQFADPAQMNNFLKNISISGGFLLLASVGAGSLSLDARKVSSLT</sequence>
<keyword evidence="5 7" id="KW-1133">Transmembrane helix</keyword>
<evidence type="ECO:0000313" key="8">
    <source>
        <dbReference type="EMBL" id="MBH1930723.1"/>
    </source>
</evidence>
<dbReference type="InterPro" id="IPR032808">
    <property type="entry name" value="DoxX"/>
</dbReference>
<dbReference type="Proteomes" id="UP000624159">
    <property type="component" value="Unassembled WGS sequence"/>
</dbReference>
<dbReference type="PANTHER" id="PTHR33452:SF1">
    <property type="entry name" value="INNER MEMBRANE PROTEIN YPHA-RELATED"/>
    <property type="match status" value="1"/>
</dbReference>
<keyword evidence="9" id="KW-1185">Reference proteome</keyword>
<evidence type="ECO:0000256" key="5">
    <source>
        <dbReference type="ARBA" id="ARBA00022989"/>
    </source>
</evidence>
<keyword evidence="6 7" id="KW-0472">Membrane</keyword>
<feature type="transmembrane region" description="Helical" evidence="7">
    <location>
        <begin position="104"/>
        <end position="123"/>
    </location>
</feature>
<gene>
    <name evidence="8" type="ORF">I5U13_13790</name>
</gene>
<keyword evidence="4 7" id="KW-0812">Transmembrane</keyword>
<evidence type="ECO:0000256" key="1">
    <source>
        <dbReference type="ARBA" id="ARBA00004651"/>
    </source>
</evidence>
<organism evidence="8 9">
    <name type="scientific">Serratia rubidaea</name>
    <name type="common">Serratia marinorubra</name>
    <dbReference type="NCBI Taxonomy" id="61652"/>
    <lineage>
        <taxon>Bacteria</taxon>
        <taxon>Pseudomonadati</taxon>
        <taxon>Pseudomonadota</taxon>
        <taxon>Gammaproteobacteria</taxon>
        <taxon>Enterobacterales</taxon>
        <taxon>Yersiniaceae</taxon>
        <taxon>Serratia</taxon>
    </lineage>
</organism>
<evidence type="ECO:0000256" key="2">
    <source>
        <dbReference type="ARBA" id="ARBA00006679"/>
    </source>
</evidence>
<proteinExistence type="inferred from homology"/>
<evidence type="ECO:0000256" key="3">
    <source>
        <dbReference type="ARBA" id="ARBA00022475"/>
    </source>
</evidence>
<dbReference type="EMBL" id="JADULK010000006">
    <property type="protein sequence ID" value="MBH1930723.1"/>
    <property type="molecule type" value="Genomic_DNA"/>
</dbReference>
<feature type="transmembrane region" description="Helical" evidence="7">
    <location>
        <begin position="47"/>
        <end position="65"/>
    </location>
</feature>
<comment type="similarity">
    <text evidence="2">Belongs to the DoxX family.</text>
</comment>
<evidence type="ECO:0000256" key="6">
    <source>
        <dbReference type="ARBA" id="ARBA00023136"/>
    </source>
</evidence>
<dbReference type="InterPro" id="IPR051907">
    <property type="entry name" value="DoxX-like_oxidoreductase"/>
</dbReference>
<protein>
    <submittedName>
        <fullName evidence="8">DoxX family protein</fullName>
    </submittedName>
</protein>
<comment type="caution">
    <text evidence="8">The sequence shown here is derived from an EMBL/GenBank/DDBJ whole genome shotgun (WGS) entry which is preliminary data.</text>
</comment>
<comment type="subcellular location">
    <subcellularLocation>
        <location evidence="1">Cell membrane</location>
        <topology evidence="1">Multi-pass membrane protein</topology>
    </subcellularLocation>
</comment>
<dbReference type="PANTHER" id="PTHR33452">
    <property type="entry name" value="OXIDOREDUCTASE CATD-RELATED"/>
    <property type="match status" value="1"/>
</dbReference>
<evidence type="ECO:0000256" key="4">
    <source>
        <dbReference type="ARBA" id="ARBA00022692"/>
    </source>
</evidence>
<feature type="transmembrane region" description="Helical" evidence="7">
    <location>
        <begin position="72"/>
        <end position="92"/>
    </location>
</feature>
<evidence type="ECO:0000256" key="7">
    <source>
        <dbReference type="SAM" id="Phobius"/>
    </source>
</evidence>
<dbReference type="Pfam" id="PF07681">
    <property type="entry name" value="DoxX"/>
    <property type="match status" value="1"/>
</dbReference>